<keyword evidence="3" id="KW-1185">Reference proteome</keyword>
<feature type="transmembrane region" description="Helical" evidence="1">
    <location>
        <begin position="182"/>
        <end position="207"/>
    </location>
</feature>
<evidence type="ECO:0000313" key="2">
    <source>
        <dbReference type="EMBL" id="THU93810.1"/>
    </source>
</evidence>
<evidence type="ECO:0000313" key="3">
    <source>
        <dbReference type="Proteomes" id="UP000297245"/>
    </source>
</evidence>
<evidence type="ECO:0000256" key="1">
    <source>
        <dbReference type="SAM" id="Phobius"/>
    </source>
</evidence>
<feature type="transmembrane region" description="Helical" evidence="1">
    <location>
        <begin position="150"/>
        <end position="170"/>
    </location>
</feature>
<gene>
    <name evidence="2" type="ORF">K435DRAFT_861186</name>
</gene>
<dbReference type="OrthoDB" id="9451547at2759"/>
<feature type="transmembrane region" description="Helical" evidence="1">
    <location>
        <begin position="95"/>
        <end position="128"/>
    </location>
</feature>
<proteinExistence type="predicted"/>
<accession>A0A4S8LWF0</accession>
<protein>
    <submittedName>
        <fullName evidence="2">Uncharacterized protein</fullName>
    </submittedName>
</protein>
<sequence length="273" mass="30196">MSFAFWASPSNTGQNLGHFDARWLFRSYSALFAWLFQQIITVRNGLTDWRKGYWELEDVSELPWPVRAIVFLICITFDLLARAILFGFVAAVCTVVVAIAAGIAIIAGALIIVVSICIIVLIFLWIVFKQSADVISGDAHYQTGLKSDPFRLYLTVVFLFLVFGGIHCVPWNFTFPTHTERILWRISAVTVTAFPFASFALFAVVGILTGGTSDTVGEVIGVLVATSSTLAYTGARITLIHLFCQTNFVEIVTSYIQESSTLLYTKFSSVCKS</sequence>
<organism evidence="2 3">
    <name type="scientific">Dendrothele bispora (strain CBS 962.96)</name>
    <dbReference type="NCBI Taxonomy" id="1314807"/>
    <lineage>
        <taxon>Eukaryota</taxon>
        <taxon>Fungi</taxon>
        <taxon>Dikarya</taxon>
        <taxon>Basidiomycota</taxon>
        <taxon>Agaricomycotina</taxon>
        <taxon>Agaricomycetes</taxon>
        <taxon>Agaricomycetidae</taxon>
        <taxon>Agaricales</taxon>
        <taxon>Agaricales incertae sedis</taxon>
        <taxon>Dendrothele</taxon>
    </lineage>
</organism>
<dbReference type="Proteomes" id="UP000297245">
    <property type="component" value="Unassembled WGS sequence"/>
</dbReference>
<keyword evidence="1" id="KW-0812">Transmembrane</keyword>
<dbReference type="EMBL" id="ML179239">
    <property type="protein sequence ID" value="THU93810.1"/>
    <property type="molecule type" value="Genomic_DNA"/>
</dbReference>
<keyword evidence="1" id="KW-0472">Membrane</keyword>
<dbReference type="AlphaFoldDB" id="A0A4S8LWF0"/>
<feature type="transmembrane region" description="Helical" evidence="1">
    <location>
        <begin position="219"/>
        <end position="239"/>
    </location>
</feature>
<name>A0A4S8LWF0_DENBC</name>
<reference evidence="2 3" key="1">
    <citation type="journal article" date="2019" name="Nat. Ecol. Evol.">
        <title>Megaphylogeny resolves global patterns of mushroom evolution.</title>
        <authorList>
            <person name="Varga T."/>
            <person name="Krizsan K."/>
            <person name="Foldi C."/>
            <person name="Dima B."/>
            <person name="Sanchez-Garcia M."/>
            <person name="Sanchez-Ramirez S."/>
            <person name="Szollosi G.J."/>
            <person name="Szarkandi J.G."/>
            <person name="Papp V."/>
            <person name="Albert L."/>
            <person name="Andreopoulos W."/>
            <person name="Angelini C."/>
            <person name="Antonin V."/>
            <person name="Barry K.W."/>
            <person name="Bougher N.L."/>
            <person name="Buchanan P."/>
            <person name="Buyck B."/>
            <person name="Bense V."/>
            <person name="Catcheside P."/>
            <person name="Chovatia M."/>
            <person name="Cooper J."/>
            <person name="Damon W."/>
            <person name="Desjardin D."/>
            <person name="Finy P."/>
            <person name="Geml J."/>
            <person name="Haridas S."/>
            <person name="Hughes K."/>
            <person name="Justo A."/>
            <person name="Karasinski D."/>
            <person name="Kautmanova I."/>
            <person name="Kiss B."/>
            <person name="Kocsube S."/>
            <person name="Kotiranta H."/>
            <person name="LaButti K.M."/>
            <person name="Lechner B.E."/>
            <person name="Liimatainen K."/>
            <person name="Lipzen A."/>
            <person name="Lukacs Z."/>
            <person name="Mihaltcheva S."/>
            <person name="Morgado L.N."/>
            <person name="Niskanen T."/>
            <person name="Noordeloos M.E."/>
            <person name="Ohm R.A."/>
            <person name="Ortiz-Santana B."/>
            <person name="Ovrebo C."/>
            <person name="Racz N."/>
            <person name="Riley R."/>
            <person name="Savchenko A."/>
            <person name="Shiryaev A."/>
            <person name="Soop K."/>
            <person name="Spirin V."/>
            <person name="Szebenyi C."/>
            <person name="Tomsovsky M."/>
            <person name="Tulloss R.E."/>
            <person name="Uehling J."/>
            <person name="Grigoriev I.V."/>
            <person name="Vagvolgyi C."/>
            <person name="Papp T."/>
            <person name="Martin F.M."/>
            <person name="Miettinen O."/>
            <person name="Hibbett D.S."/>
            <person name="Nagy L.G."/>
        </authorList>
    </citation>
    <scope>NUCLEOTIDE SEQUENCE [LARGE SCALE GENOMIC DNA]</scope>
    <source>
        <strain evidence="2 3">CBS 962.96</strain>
    </source>
</reference>
<keyword evidence="1" id="KW-1133">Transmembrane helix</keyword>